<reference evidence="2" key="1">
    <citation type="submission" date="2013-07" db="EMBL/GenBank/DDBJ databases">
        <title>The Genome Sequence of Cryptococcus pinus CBS10737.</title>
        <authorList>
            <consortium name="The Broad Institute Genome Sequencing Platform"/>
            <person name="Cuomo C."/>
            <person name="Litvintseva A."/>
            <person name="Chen Y."/>
            <person name="Heitman J."/>
            <person name="Sun S."/>
            <person name="Springer D."/>
            <person name="Dromer F."/>
            <person name="Young S.K."/>
            <person name="Zeng Q."/>
            <person name="Gargeya S."/>
            <person name="Fitzgerald M."/>
            <person name="Abouelleil A."/>
            <person name="Alvarado L."/>
            <person name="Berlin A.M."/>
            <person name="Chapman S.B."/>
            <person name="Dewar J."/>
            <person name="Goldberg J."/>
            <person name="Griggs A."/>
            <person name="Gujja S."/>
            <person name="Hansen M."/>
            <person name="Howarth C."/>
            <person name="Imamovic A."/>
            <person name="Larimer J."/>
            <person name="McCowan C."/>
            <person name="Murphy C."/>
            <person name="Pearson M."/>
            <person name="Priest M."/>
            <person name="Roberts A."/>
            <person name="Saif S."/>
            <person name="Shea T."/>
            <person name="Sykes S."/>
            <person name="Wortman J."/>
            <person name="Nusbaum C."/>
            <person name="Birren B."/>
        </authorList>
    </citation>
    <scope>NUCLEOTIDE SEQUENCE [LARGE SCALE GENOMIC DNA]</scope>
    <source>
        <strain evidence="2">CBS 10737</strain>
    </source>
</reference>
<gene>
    <name evidence="2" type="ORF">I206_02291</name>
</gene>
<name>A0A1B9I7V7_9TREE</name>
<feature type="compositionally biased region" description="Polar residues" evidence="1">
    <location>
        <begin position="140"/>
        <end position="186"/>
    </location>
</feature>
<protein>
    <submittedName>
        <fullName evidence="2">Uncharacterized protein</fullName>
    </submittedName>
</protein>
<dbReference type="AlphaFoldDB" id="A0A1B9I7V7"/>
<dbReference type="OrthoDB" id="10550125at2759"/>
<feature type="compositionally biased region" description="Polar residues" evidence="1">
    <location>
        <begin position="195"/>
        <end position="238"/>
    </location>
</feature>
<reference evidence="2" key="2">
    <citation type="submission" date="2016-07" db="EMBL/GenBank/DDBJ databases">
        <title>Evolution of pathogenesis and genome organization in the Tremellales.</title>
        <authorList>
            <person name="Cuomo C."/>
            <person name="Litvintseva A."/>
            <person name="Heitman J."/>
            <person name="Chen Y."/>
            <person name="Sun S."/>
            <person name="Springer D."/>
            <person name="Dromer F."/>
            <person name="Young S."/>
            <person name="Zeng Q."/>
            <person name="Chapman S."/>
            <person name="Gujja S."/>
            <person name="Saif S."/>
            <person name="Birren B."/>
        </authorList>
    </citation>
    <scope>NUCLEOTIDE SEQUENCE</scope>
    <source>
        <strain evidence="2">CBS 10737</strain>
    </source>
</reference>
<dbReference type="EMBL" id="KV700115">
    <property type="protein sequence ID" value="OCF51576.1"/>
    <property type="molecule type" value="Genomic_DNA"/>
</dbReference>
<evidence type="ECO:0000313" key="2">
    <source>
        <dbReference type="EMBL" id="OCF51576.1"/>
    </source>
</evidence>
<feature type="region of interest" description="Disordered" evidence="1">
    <location>
        <begin position="1"/>
        <end position="253"/>
    </location>
</feature>
<feature type="compositionally biased region" description="Polar residues" evidence="1">
    <location>
        <begin position="76"/>
        <end position="116"/>
    </location>
</feature>
<organism evidence="2">
    <name type="scientific">Kwoniella pini CBS 10737</name>
    <dbReference type="NCBI Taxonomy" id="1296096"/>
    <lineage>
        <taxon>Eukaryota</taxon>
        <taxon>Fungi</taxon>
        <taxon>Dikarya</taxon>
        <taxon>Basidiomycota</taxon>
        <taxon>Agaricomycotina</taxon>
        <taxon>Tremellomycetes</taxon>
        <taxon>Tremellales</taxon>
        <taxon>Cryptococcaceae</taxon>
        <taxon>Kwoniella</taxon>
    </lineage>
</organism>
<proteinExistence type="predicted"/>
<feature type="compositionally biased region" description="Pro residues" evidence="1">
    <location>
        <begin position="240"/>
        <end position="249"/>
    </location>
</feature>
<feature type="compositionally biased region" description="Basic and acidic residues" evidence="1">
    <location>
        <begin position="41"/>
        <end position="53"/>
    </location>
</feature>
<sequence length="490" mass="54530">MPSDRNQNRMRDPIPAPQVDLYEPPDATPYLMPERQYSSTELRERHPPHRVDHMQNLSSSTHLLAPPVQGHAGRASPSSASDLRVLNQQGLPSSHTGRGSSPTSSQQRLNNHSNPPHISREIPTSIADCQDGLEPRDRSNASSNHATAIEQGSRQRSATSNTPVDSSQLTQPSSRTTINLSNNTVTRAAHPSRVRATNSSSNFHVNNPDQATTQASRHSNNNQARVPSSNTNASSGNMLTPPPGSPPPSYSQVGRDIIAQSSDHHHQNTVGIEQTLFSAPDREASDDEDFITNYDLTCSQCNYIYKCVGSSWDSVGNCPTHRWTRAIPHGCTSIQGAKPQGETDYRYACESCGRISNRLQNNTFYKMRCKECRNRVKSLILNPKHSATKKARLYCCSKPKCRAQTQGPIQHYCKKLNEWRKKYESYCRVDAKMVLIIPVEFKRDPIYVCAHCKVGFGAQRIGKLCPSCIAELTEQEARRLNCKIVQSTFI</sequence>
<accession>A0A1B9I7V7</accession>
<evidence type="ECO:0000256" key="1">
    <source>
        <dbReference type="SAM" id="MobiDB-lite"/>
    </source>
</evidence>
<feature type="compositionally biased region" description="Basic and acidic residues" evidence="1">
    <location>
        <begin position="1"/>
        <end position="12"/>
    </location>
</feature>